<dbReference type="Pfam" id="PF19303">
    <property type="entry name" value="Anticodon_3"/>
    <property type="match status" value="1"/>
</dbReference>
<sequence>MSFFITTAIAYPNGVPHIGHAYEYIAADTLARFKRLDGEEVFFLTGTDEHGLKMQQTAEKEGVTARELADRNAAVFRELQDTVGSSYDRFIRTTDADHLECAQELWRRMEAKGDIYLDSYSGWYSVRDEAYFAEDETEVVDGVRRAITTGTEVEWTEEESYFFRLSAYQDKLLALYSEHPEFVGPDVRRNEVASFVGSGLKDLSISRTTFDWGVPVPGNEKHVMYVWVDALANYLTGAGFPGDADSFATWWPADVHIIGKDIARFHAVYWPAFLMSAGIELPKRVHAHGFLFNKGEKMSKSVGNVVDPHALIAEYGLDTVRFFFLREISYGQDGSYSHEGIVTRMNTDLANEYGNLAQRSLSMVAKNCGAAVPTPGELTADDEALLAAARAVLPAAREHIDAQNIHLYVDAAWKVLAAANKYFTVQEPWKLRKTDAARMETVLWVTLEVVRIVSLLAQPVMPTAAGKVLDLLGVPGAADAAGASADSVAAALEAPNAQGALVPERMFAAIDSPLVAGTPLPAPAPVFPKYQED</sequence>
<dbReference type="PROSITE" id="PS00178">
    <property type="entry name" value="AA_TRNA_LIGASE_I"/>
    <property type="match status" value="1"/>
</dbReference>
<comment type="catalytic activity">
    <reaction evidence="9">
        <text>tRNA(Met) + L-methionine + ATP = L-methionyl-tRNA(Met) + AMP + diphosphate</text>
        <dbReference type="Rhea" id="RHEA:13481"/>
        <dbReference type="Rhea" id="RHEA-COMP:9667"/>
        <dbReference type="Rhea" id="RHEA-COMP:9698"/>
        <dbReference type="ChEBI" id="CHEBI:30616"/>
        <dbReference type="ChEBI" id="CHEBI:33019"/>
        <dbReference type="ChEBI" id="CHEBI:57844"/>
        <dbReference type="ChEBI" id="CHEBI:78442"/>
        <dbReference type="ChEBI" id="CHEBI:78530"/>
        <dbReference type="ChEBI" id="CHEBI:456215"/>
        <dbReference type="EC" id="6.1.1.10"/>
    </reaction>
</comment>
<evidence type="ECO:0000256" key="1">
    <source>
        <dbReference type="ARBA" id="ARBA00003314"/>
    </source>
</evidence>
<comment type="similarity">
    <text evidence="9">Belongs to the class-I aminoacyl-tRNA synthetase family. MetG type 2B subfamily.</text>
</comment>
<name>A0ABP5END0_9MICO</name>
<dbReference type="EMBL" id="BAAANO010000005">
    <property type="protein sequence ID" value="GAA2000738.1"/>
    <property type="molecule type" value="Genomic_DNA"/>
</dbReference>
<keyword evidence="4 9" id="KW-0436">Ligase</keyword>
<dbReference type="PRINTS" id="PR01041">
    <property type="entry name" value="TRNASYNTHMET"/>
</dbReference>
<dbReference type="PANTHER" id="PTHR43326">
    <property type="entry name" value="METHIONYL-TRNA SYNTHETASE"/>
    <property type="match status" value="1"/>
</dbReference>
<keyword evidence="6 9" id="KW-0067">ATP-binding</keyword>
<evidence type="ECO:0000256" key="4">
    <source>
        <dbReference type="ARBA" id="ARBA00022598"/>
    </source>
</evidence>
<dbReference type="NCBIfam" id="TIGR00398">
    <property type="entry name" value="metG"/>
    <property type="match status" value="1"/>
</dbReference>
<dbReference type="NCBIfam" id="NF008900">
    <property type="entry name" value="PRK12267.1"/>
    <property type="match status" value="1"/>
</dbReference>
<keyword evidence="5 9" id="KW-0547">Nucleotide-binding</keyword>
<dbReference type="Gene3D" id="2.170.220.10">
    <property type="match status" value="1"/>
</dbReference>
<keyword evidence="3 9" id="KW-0963">Cytoplasm</keyword>
<reference evidence="13" key="1">
    <citation type="journal article" date="2019" name="Int. J. Syst. Evol. Microbiol.">
        <title>The Global Catalogue of Microorganisms (GCM) 10K type strain sequencing project: providing services to taxonomists for standard genome sequencing and annotation.</title>
        <authorList>
            <consortium name="The Broad Institute Genomics Platform"/>
            <consortium name="The Broad Institute Genome Sequencing Center for Infectious Disease"/>
            <person name="Wu L."/>
            <person name="Ma J."/>
        </authorList>
    </citation>
    <scope>NUCLEOTIDE SEQUENCE [LARGE SCALE GENOMIC DNA]</scope>
    <source>
        <strain evidence="13">JCM 14546</strain>
    </source>
</reference>
<keyword evidence="8 9" id="KW-0030">Aminoacyl-tRNA synthetase</keyword>
<evidence type="ECO:0000256" key="8">
    <source>
        <dbReference type="ARBA" id="ARBA00023146"/>
    </source>
</evidence>
<protein>
    <recommendedName>
        <fullName evidence="9">Methionine--tRNA ligase</fullName>
        <ecNumber evidence="9">6.1.1.10</ecNumber>
    </recommendedName>
    <alternativeName>
        <fullName evidence="9">Methionyl-tRNA synthetase</fullName>
        <shortName evidence="9">MetRS</shortName>
    </alternativeName>
</protein>
<dbReference type="Pfam" id="PF09334">
    <property type="entry name" value="tRNA-synt_1g"/>
    <property type="match status" value="1"/>
</dbReference>
<dbReference type="SUPFAM" id="SSF52374">
    <property type="entry name" value="Nucleotidylyl transferase"/>
    <property type="match status" value="1"/>
</dbReference>
<dbReference type="InterPro" id="IPR023457">
    <property type="entry name" value="Met-tRNA_synth_2"/>
</dbReference>
<organism evidence="12 13">
    <name type="scientific">Brevibacterium samyangense</name>
    <dbReference type="NCBI Taxonomy" id="366888"/>
    <lineage>
        <taxon>Bacteria</taxon>
        <taxon>Bacillati</taxon>
        <taxon>Actinomycetota</taxon>
        <taxon>Actinomycetes</taxon>
        <taxon>Micrococcales</taxon>
        <taxon>Brevibacteriaceae</taxon>
        <taxon>Brevibacterium</taxon>
    </lineage>
</organism>
<comment type="caution">
    <text evidence="9">Lacks conserved residue(s) required for the propagation of feature annotation.</text>
</comment>
<keyword evidence="7 9" id="KW-0648">Protein biosynthesis</keyword>
<dbReference type="InterPro" id="IPR041872">
    <property type="entry name" value="Anticodon_Met"/>
</dbReference>
<dbReference type="InterPro" id="IPR014758">
    <property type="entry name" value="Met-tRNA_synth"/>
</dbReference>
<evidence type="ECO:0000259" key="11">
    <source>
        <dbReference type="Pfam" id="PF19303"/>
    </source>
</evidence>
<proteinExistence type="inferred from homology"/>
<dbReference type="InterPro" id="IPR014729">
    <property type="entry name" value="Rossmann-like_a/b/a_fold"/>
</dbReference>
<dbReference type="PANTHER" id="PTHR43326:SF1">
    <property type="entry name" value="METHIONINE--TRNA LIGASE, MITOCHONDRIAL"/>
    <property type="match status" value="1"/>
</dbReference>
<dbReference type="InterPro" id="IPR001412">
    <property type="entry name" value="aa-tRNA-synth_I_CS"/>
</dbReference>
<evidence type="ECO:0000313" key="13">
    <source>
        <dbReference type="Proteomes" id="UP001500755"/>
    </source>
</evidence>
<dbReference type="CDD" id="cd00814">
    <property type="entry name" value="MetRS_core"/>
    <property type="match status" value="1"/>
</dbReference>
<comment type="subcellular location">
    <subcellularLocation>
        <location evidence="2 9">Cytoplasm</location>
    </subcellularLocation>
</comment>
<comment type="subunit">
    <text evidence="9">Monomer.</text>
</comment>
<dbReference type="RefSeq" id="WP_344306808.1">
    <property type="nucleotide sequence ID" value="NZ_BAAANO010000005.1"/>
</dbReference>
<feature type="domain" description="Methionyl/Leucyl tRNA synthetase" evidence="10">
    <location>
        <begin position="4"/>
        <end position="360"/>
    </location>
</feature>
<dbReference type="CDD" id="cd07957">
    <property type="entry name" value="Anticodon_Ia_Met"/>
    <property type="match status" value="1"/>
</dbReference>
<dbReference type="InterPro" id="IPR033911">
    <property type="entry name" value="MetRS_core"/>
</dbReference>
<evidence type="ECO:0000256" key="2">
    <source>
        <dbReference type="ARBA" id="ARBA00004496"/>
    </source>
</evidence>
<evidence type="ECO:0000256" key="5">
    <source>
        <dbReference type="ARBA" id="ARBA00022741"/>
    </source>
</evidence>
<dbReference type="HAMAP" id="MF_01228">
    <property type="entry name" value="Met_tRNA_synth_type2"/>
    <property type="match status" value="1"/>
</dbReference>
<feature type="short sequence motif" description="'HIGH' region" evidence="9">
    <location>
        <begin position="10"/>
        <end position="20"/>
    </location>
</feature>
<dbReference type="Gene3D" id="3.40.50.620">
    <property type="entry name" value="HUPs"/>
    <property type="match status" value="1"/>
</dbReference>
<dbReference type="EC" id="6.1.1.10" evidence="9"/>
<feature type="domain" description="Methionyl-tRNA synthetase anticodon-binding" evidence="11">
    <location>
        <begin position="372"/>
        <end position="511"/>
    </location>
</feature>
<evidence type="ECO:0000256" key="9">
    <source>
        <dbReference type="HAMAP-Rule" id="MF_01228"/>
    </source>
</evidence>
<evidence type="ECO:0000256" key="3">
    <source>
        <dbReference type="ARBA" id="ARBA00022490"/>
    </source>
</evidence>
<evidence type="ECO:0000256" key="6">
    <source>
        <dbReference type="ARBA" id="ARBA00022840"/>
    </source>
</evidence>
<comment type="caution">
    <text evidence="12">The sequence shown here is derived from an EMBL/GenBank/DDBJ whole genome shotgun (WGS) entry which is preliminary data.</text>
</comment>
<dbReference type="InterPro" id="IPR009080">
    <property type="entry name" value="tRNAsynth_Ia_anticodon-bd"/>
</dbReference>
<comment type="function">
    <text evidence="1 9">Is required not only for elongation of protein synthesis but also for the initiation of all mRNA translation through initiator tRNA(fMet) aminoacylation.</text>
</comment>
<dbReference type="Proteomes" id="UP001500755">
    <property type="component" value="Unassembled WGS sequence"/>
</dbReference>
<evidence type="ECO:0000259" key="10">
    <source>
        <dbReference type="Pfam" id="PF09334"/>
    </source>
</evidence>
<evidence type="ECO:0000313" key="12">
    <source>
        <dbReference type="EMBL" id="GAA2000738.1"/>
    </source>
</evidence>
<dbReference type="Gene3D" id="1.10.730.10">
    <property type="entry name" value="Isoleucyl-tRNA Synthetase, Domain 1"/>
    <property type="match status" value="1"/>
</dbReference>
<feature type="short sequence motif" description="'KMSKS' region" evidence="9">
    <location>
        <begin position="297"/>
        <end position="301"/>
    </location>
</feature>
<dbReference type="InterPro" id="IPR015413">
    <property type="entry name" value="Methionyl/Leucyl_tRNA_Synth"/>
</dbReference>
<evidence type="ECO:0000256" key="7">
    <source>
        <dbReference type="ARBA" id="ARBA00022917"/>
    </source>
</evidence>
<gene>
    <name evidence="9 12" type="primary">metG</name>
    <name evidence="12" type="ORF">GCM10009755_05840</name>
</gene>
<dbReference type="SUPFAM" id="SSF47323">
    <property type="entry name" value="Anticodon-binding domain of a subclass of class I aminoacyl-tRNA synthetases"/>
    <property type="match status" value="1"/>
</dbReference>
<keyword evidence="13" id="KW-1185">Reference proteome</keyword>
<dbReference type="GO" id="GO:0016874">
    <property type="term" value="F:ligase activity"/>
    <property type="evidence" value="ECO:0007669"/>
    <property type="project" value="UniProtKB-KW"/>
</dbReference>
<accession>A0ABP5END0</accession>